<proteinExistence type="predicted"/>
<comment type="caution">
    <text evidence="2">The sequence shown here is derived from an EMBL/GenBank/DDBJ whole genome shotgun (WGS) entry which is preliminary data.</text>
</comment>
<dbReference type="EMBL" id="PFMA01000086">
    <property type="protein sequence ID" value="PIY93094.1"/>
    <property type="molecule type" value="Genomic_DNA"/>
</dbReference>
<dbReference type="AlphaFoldDB" id="A0A2M7R8X1"/>
<feature type="coiled-coil region" evidence="1">
    <location>
        <begin position="15"/>
        <end position="42"/>
    </location>
</feature>
<accession>A0A2M7R8X1</accession>
<name>A0A2M7R8X1_9BACT</name>
<keyword evidence="1" id="KW-0175">Coiled coil</keyword>
<gene>
    <name evidence="2" type="ORF">COY69_03465</name>
</gene>
<evidence type="ECO:0000313" key="2">
    <source>
        <dbReference type="EMBL" id="PIY93094.1"/>
    </source>
</evidence>
<organism evidence="2 3">
    <name type="scientific">Candidatus Magasanikbacteria bacterium CG_4_10_14_0_8_um_filter_32_14</name>
    <dbReference type="NCBI Taxonomy" id="1974640"/>
    <lineage>
        <taxon>Bacteria</taxon>
        <taxon>Candidatus Magasanikiibacteriota</taxon>
    </lineage>
</organism>
<sequence length="237" mass="27608">MIKESNVEPSFHVLLGEKKELKEEVENNLEQIKEVFSNYTEKIIIPIIGYNIEGLIYNDKNTKLIIKKNKFSDNQDKIIMYDVGEAIKVAVESKKKLQKLFQTLFDSFLIDTKVENIVTDDNLIKKNGEEMGKLFLGKNLEQENNLDNFSSISALAKLNQELPKIHMASRVYEIFTKLQEIEKSLENLKSIVSEQKVQNGVQPYNDRDFNRIPIIYKRFIKVSLSNLFKMIEDYFAD</sequence>
<dbReference type="Proteomes" id="UP000229449">
    <property type="component" value="Unassembled WGS sequence"/>
</dbReference>
<reference evidence="3" key="1">
    <citation type="submission" date="2017-09" db="EMBL/GenBank/DDBJ databases">
        <title>Depth-based differentiation of microbial function through sediment-hosted aquifers and enrichment of novel symbionts in the deep terrestrial subsurface.</title>
        <authorList>
            <person name="Probst A.J."/>
            <person name="Ladd B."/>
            <person name="Jarett J.K."/>
            <person name="Geller-Mcgrath D.E."/>
            <person name="Sieber C.M.K."/>
            <person name="Emerson J.B."/>
            <person name="Anantharaman K."/>
            <person name="Thomas B.C."/>
            <person name="Malmstrom R."/>
            <person name="Stieglmeier M."/>
            <person name="Klingl A."/>
            <person name="Woyke T."/>
            <person name="Ryan C.M."/>
            <person name="Banfield J.F."/>
        </authorList>
    </citation>
    <scope>NUCLEOTIDE SEQUENCE [LARGE SCALE GENOMIC DNA]</scope>
</reference>
<evidence type="ECO:0000313" key="3">
    <source>
        <dbReference type="Proteomes" id="UP000229449"/>
    </source>
</evidence>
<protein>
    <submittedName>
        <fullName evidence="2">Uncharacterized protein</fullName>
    </submittedName>
</protein>
<evidence type="ECO:0000256" key="1">
    <source>
        <dbReference type="SAM" id="Coils"/>
    </source>
</evidence>